<dbReference type="InterPro" id="IPR024079">
    <property type="entry name" value="MetalloPept_cat_dom_sf"/>
</dbReference>
<dbReference type="SUPFAM" id="SSF55486">
    <property type="entry name" value="Metalloproteases ('zincins'), catalytic domain"/>
    <property type="match status" value="1"/>
</dbReference>
<sequence length="668" mass="71536">MKLKHAYLAGLITAILATPAMAVENSDLLSTDGQITLSDIQSRSTSSARTLSETIGAPLEKEVTESTSFIEMVAFYQNSYAAEYNAYEAIHHIEEMVGSINEAYETNNIDAAIVLKDIVPITSVPDDVGYSDITDEEGNITKDGAGYLTSIAILNEGYPEYDIYQSWQADLVMSVRDNRSDSTANGAASVGGEYSIIMADNDELDFITTIHEVGHNLGARHEIEDEPDVTPAYAHSSVCDGTPTVMKSSLSSAGKHKFYSSPEIVRGTDICGDADNADNARVVEENNSIAAARRDGIATLGTVNLDAATYSVFEDETLTVSLTRDGDLSEAATVKVFAVNGTAEWGKDFSDVYQIATFAPNSSMASVSFTMVNDTLEEDEETFTLELKYPYTLSIGDNSKATVYLSNVNNSGDAGSFSVSAPTYINEGNTAEVTITRSANSENDIVINVFTTQTETNSDSSAAVNEDFLAINQKLHFVEGETSKTLNLVTWNDSFSERTETFVLNVSSDADTPIDSETTVIAIRDTTEPTSGTFTVNSISSVTEGGDYAIDVNRTDGYEGDVTLTFTTAYSNGLSGASYELQVSDQDSTGTISFTLPDNSKDEDNYTMSIAISADTPDALISDDSITVSVIDNDQSESVESGSSSSGGGSFGWLLMLAGALLTFRKTR</sequence>
<dbReference type="PANTHER" id="PTHR11878">
    <property type="entry name" value="SODIUM/CALCIUM EXCHANGER"/>
    <property type="match status" value="1"/>
</dbReference>
<dbReference type="Pfam" id="PF13688">
    <property type="entry name" value="Reprolysin_5"/>
    <property type="match status" value="1"/>
</dbReference>
<name>A0A8H9IGF7_9ALTE</name>
<dbReference type="GO" id="GO:0030001">
    <property type="term" value="P:metal ion transport"/>
    <property type="evidence" value="ECO:0007669"/>
    <property type="project" value="TreeGrafter"/>
</dbReference>
<evidence type="ECO:0000313" key="7">
    <source>
        <dbReference type="EMBL" id="GGZ78274.1"/>
    </source>
</evidence>
<keyword evidence="4" id="KW-0813">Transport</keyword>
<dbReference type="Proteomes" id="UP000622604">
    <property type="component" value="Unassembled WGS sequence"/>
</dbReference>
<reference evidence="7" key="1">
    <citation type="journal article" date="2014" name="Int. J. Syst. Evol. Microbiol.">
        <title>Complete genome sequence of Corynebacterium casei LMG S-19264T (=DSM 44701T), isolated from a smear-ripened cheese.</title>
        <authorList>
            <consortium name="US DOE Joint Genome Institute (JGI-PGF)"/>
            <person name="Walter F."/>
            <person name="Albersmeier A."/>
            <person name="Kalinowski J."/>
            <person name="Ruckert C."/>
        </authorList>
    </citation>
    <scope>NUCLEOTIDE SEQUENCE</scope>
    <source>
        <strain evidence="7">KCTC 32337</strain>
    </source>
</reference>
<evidence type="ECO:0000256" key="5">
    <source>
        <dbReference type="SAM" id="SignalP"/>
    </source>
</evidence>
<evidence type="ECO:0000256" key="4">
    <source>
        <dbReference type="ARBA" id="ARBA00023065"/>
    </source>
</evidence>
<reference evidence="7" key="2">
    <citation type="submission" date="2020-09" db="EMBL/GenBank/DDBJ databases">
        <authorList>
            <person name="Sun Q."/>
            <person name="Kim S."/>
        </authorList>
    </citation>
    <scope>NUCLEOTIDE SEQUENCE</scope>
    <source>
        <strain evidence="7">KCTC 32337</strain>
    </source>
</reference>
<dbReference type="AlphaFoldDB" id="A0A8H9IGF7"/>
<keyword evidence="1 5" id="KW-0732">Signal</keyword>
<dbReference type="GO" id="GO:0007154">
    <property type="term" value="P:cell communication"/>
    <property type="evidence" value="ECO:0007669"/>
    <property type="project" value="InterPro"/>
</dbReference>
<evidence type="ECO:0000313" key="8">
    <source>
        <dbReference type="Proteomes" id="UP000622604"/>
    </source>
</evidence>
<comment type="caution">
    <text evidence="7">The sequence shown here is derived from an EMBL/GenBank/DDBJ whole genome shotgun (WGS) entry which is preliminary data.</text>
</comment>
<feature type="domain" description="Calx-beta" evidence="6">
    <location>
        <begin position="290"/>
        <end position="388"/>
    </location>
</feature>
<dbReference type="InterPro" id="IPR051171">
    <property type="entry name" value="CaCA"/>
</dbReference>
<accession>A0A8H9IGF7</accession>
<dbReference type="GO" id="GO:0008237">
    <property type="term" value="F:metallopeptidase activity"/>
    <property type="evidence" value="ECO:0007669"/>
    <property type="project" value="InterPro"/>
</dbReference>
<proteinExistence type="predicted"/>
<dbReference type="InterPro" id="IPR038081">
    <property type="entry name" value="CalX-like_sf"/>
</dbReference>
<gene>
    <name evidence="7" type="ORF">GCM10011274_40540</name>
</gene>
<evidence type="ECO:0000259" key="6">
    <source>
        <dbReference type="SMART" id="SM00237"/>
    </source>
</evidence>
<dbReference type="RefSeq" id="WP_191867045.1">
    <property type="nucleotide sequence ID" value="NZ_BMZC01000014.1"/>
</dbReference>
<feature type="chain" id="PRO_5034890221" description="Calx-beta domain-containing protein" evidence="5">
    <location>
        <begin position="23"/>
        <end position="668"/>
    </location>
</feature>
<evidence type="ECO:0000256" key="3">
    <source>
        <dbReference type="ARBA" id="ARBA00022837"/>
    </source>
</evidence>
<protein>
    <recommendedName>
        <fullName evidence="6">Calx-beta domain-containing protein</fullName>
    </recommendedName>
</protein>
<evidence type="ECO:0000256" key="1">
    <source>
        <dbReference type="ARBA" id="ARBA00022729"/>
    </source>
</evidence>
<dbReference type="SMART" id="SM00237">
    <property type="entry name" value="Calx_beta"/>
    <property type="match status" value="2"/>
</dbReference>
<dbReference type="PANTHER" id="PTHR11878:SF65">
    <property type="entry name" value="NA_CA-EXCHANGE PROTEIN, ISOFORM G"/>
    <property type="match status" value="1"/>
</dbReference>
<keyword evidence="2" id="KW-0677">Repeat</keyword>
<evidence type="ECO:0000256" key="2">
    <source>
        <dbReference type="ARBA" id="ARBA00022737"/>
    </source>
</evidence>
<dbReference type="InterPro" id="IPR003644">
    <property type="entry name" value="Calx_beta"/>
</dbReference>
<feature type="domain" description="Calx-beta" evidence="6">
    <location>
        <begin position="401"/>
        <end position="507"/>
    </location>
</feature>
<dbReference type="Gene3D" id="2.60.40.2030">
    <property type="match status" value="2"/>
</dbReference>
<dbReference type="EMBL" id="BMZC01000014">
    <property type="protein sequence ID" value="GGZ78274.1"/>
    <property type="molecule type" value="Genomic_DNA"/>
</dbReference>
<dbReference type="SUPFAM" id="SSF141072">
    <property type="entry name" value="CalX-like"/>
    <property type="match status" value="3"/>
</dbReference>
<dbReference type="GO" id="GO:0016020">
    <property type="term" value="C:membrane"/>
    <property type="evidence" value="ECO:0007669"/>
    <property type="project" value="InterPro"/>
</dbReference>
<organism evidence="7 8">
    <name type="scientific">Paraglaciecola chathamensis</name>
    <dbReference type="NCBI Taxonomy" id="368405"/>
    <lineage>
        <taxon>Bacteria</taxon>
        <taxon>Pseudomonadati</taxon>
        <taxon>Pseudomonadota</taxon>
        <taxon>Gammaproteobacteria</taxon>
        <taxon>Alteromonadales</taxon>
        <taxon>Alteromonadaceae</taxon>
        <taxon>Paraglaciecola</taxon>
    </lineage>
</organism>
<dbReference type="Gene3D" id="3.40.390.10">
    <property type="entry name" value="Collagenase (Catalytic Domain)"/>
    <property type="match status" value="1"/>
</dbReference>
<dbReference type="Pfam" id="PF03160">
    <property type="entry name" value="Calx-beta"/>
    <property type="match status" value="2"/>
</dbReference>
<keyword evidence="3" id="KW-0106">Calcium</keyword>
<keyword evidence="4" id="KW-0406">Ion transport</keyword>
<feature type="signal peptide" evidence="5">
    <location>
        <begin position="1"/>
        <end position="22"/>
    </location>
</feature>